<dbReference type="Pfam" id="PF00725">
    <property type="entry name" value="3HCDH"/>
    <property type="match status" value="1"/>
</dbReference>
<evidence type="ECO:0000259" key="11">
    <source>
        <dbReference type="Pfam" id="PF00725"/>
    </source>
</evidence>
<dbReference type="Proteomes" id="UP001597040">
    <property type="component" value="Unassembled WGS sequence"/>
</dbReference>
<evidence type="ECO:0000256" key="7">
    <source>
        <dbReference type="ARBA" id="ARBA00023002"/>
    </source>
</evidence>
<evidence type="ECO:0000256" key="1">
    <source>
        <dbReference type="ARBA" id="ARBA00004496"/>
    </source>
</evidence>
<dbReference type="InterPro" id="IPR022694">
    <property type="entry name" value="3-OHacyl-CoA_DH"/>
</dbReference>
<comment type="pathway">
    <text evidence="2">Lipid metabolism; butanoate metabolism.</text>
</comment>
<dbReference type="PIRSF" id="PIRSF000105">
    <property type="entry name" value="HCDH"/>
    <property type="match status" value="1"/>
</dbReference>
<evidence type="ECO:0000256" key="6">
    <source>
        <dbReference type="ARBA" id="ARBA00022553"/>
    </source>
</evidence>
<comment type="subunit">
    <text evidence="4">Homodimer.</text>
</comment>
<evidence type="ECO:0000256" key="4">
    <source>
        <dbReference type="ARBA" id="ARBA00011738"/>
    </source>
</evidence>
<dbReference type="GO" id="GO:0003857">
    <property type="term" value="F:(3S)-3-hydroxyacyl-CoA dehydrogenase (NAD+) activity"/>
    <property type="evidence" value="ECO:0007669"/>
    <property type="project" value="UniProtKB-EC"/>
</dbReference>
<evidence type="ECO:0000313" key="14">
    <source>
        <dbReference type="Proteomes" id="UP001597040"/>
    </source>
</evidence>
<dbReference type="Pfam" id="PF02737">
    <property type="entry name" value="3HCDH_N"/>
    <property type="match status" value="1"/>
</dbReference>
<accession>A0ABW3LMK2</accession>
<dbReference type="PANTHER" id="PTHR48075">
    <property type="entry name" value="3-HYDROXYACYL-COA DEHYDROGENASE FAMILY PROTEIN"/>
    <property type="match status" value="1"/>
</dbReference>
<dbReference type="InterPro" id="IPR006108">
    <property type="entry name" value="3HC_DH_C"/>
</dbReference>
<evidence type="ECO:0000256" key="3">
    <source>
        <dbReference type="ARBA" id="ARBA00009463"/>
    </source>
</evidence>
<dbReference type="Gene3D" id="3.40.50.720">
    <property type="entry name" value="NAD(P)-binding Rossmann-like Domain"/>
    <property type="match status" value="1"/>
</dbReference>
<dbReference type="InterPro" id="IPR006180">
    <property type="entry name" value="3-OHacyl-CoA_DH_CS"/>
</dbReference>
<dbReference type="InterPro" id="IPR008927">
    <property type="entry name" value="6-PGluconate_DH-like_C_sf"/>
</dbReference>
<dbReference type="Gene3D" id="1.10.1040.10">
    <property type="entry name" value="N-(1-d-carboxylethyl)-l-norvaline Dehydrogenase, domain 2"/>
    <property type="match status" value="1"/>
</dbReference>
<dbReference type="InterPro" id="IPR006176">
    <property type="entry name" value="3-OHacyl-CoA_DH_NAD-bd"/>
</dbReference>
<feature type="domain" description="3-hydroxyacyl-CoA dehydrogenase NAD binding" evidence="12">
    <location>
        <begin position="4"/>
        <end position="184"/>
    </location>
</feature>
<comment type="similarity">
    <text evidence="3">Belongs to the 3-hydroxyacyl-CoA dehydrogenase family.</text>
</comment>
<proteinExistence type="inferred from homology"/>
<evidence type="ECO:0000256" key="8">
    <source>
        <dbReference type="ARBA" id="ARBA00023027"/>
    </source>
</evidence>
<keyword evidence="6" id="KW-0597">Phosphoprotein</keyword>
<evidence type="ECO:0000259" key="12">
    <source>
        <dbReference type="Pfam" id="PF02737"/>
    </source>
</evidence>
<evidence type="ECO:0000313" key="13">
    <source>
        <dbReference type="EMBL" id="MFD1039616.1"/>
    </source>
</evidence>
<dbReference type="SUPFAM" id="SSF48179">
    <property type="entry name" value="6-phosphogluconate dehydrogenase C-terminal domain-like"/>
    <property type="match status" value="1"/>
</dbReference>
<dbReference type="PANTHER" id="PTHR48075:SF1">
    <property type="entry name" value="LAMBDA-CRYSTALLIN HOMOLOG"/>
    <property type="match status" value="1"/>
</dbReference>
<keyword evidence="5" id="KW-0963">Cytoplasm</keyword>
<evidence type="ECO:0000256" key="10">
    <source>
        <dbReference type="ARBA" id="ARBA00042709"/>
    </source>
</evidence>
<dbReference type="EMBL" id="JBHTKJ010000041">
    <property type="protein sequence ID" value="MFD1039616.1"/>
    <property type="molecule type" value="Genomic_DNA"/>
</dbReference>
<dbReference type="InterPro" id="IPR036291">
    <property type="entry name" value="NAD(P)-bd_dom_sf"/>
</dbReference>
<keyword evidence="7 13" id="KW-0560">Oxidoreductase</keyword>
<comment type="caution">
    <text evidence="13">The sequence shown here is derived from an EMBL/GenBank/DDBJ whole genome shotgun (WGS) entry which is preliminary data.</text>
</comment>
<reference evidence="14" key="1">
    <citation type="journal article" date="2019" name="Int. J. Syst. Evol. Microbiol.">
        <title>The Global Catalogue of Microorganisms (GCM) 10K type strain sequencing project: providing services to taxonomists for standard genome sequencing and annotation.</title>
        <authorList>
            <consortium name="The Broad Institute Genomics Platform"/>
            <consortium name="The Broad Institute Genome Sequencing Center for Infectious Disease"/>
            <person name="Wu L."/>
            <person name="Ma J."/>
        </authorList>
    </citation>
    <scope>NUCLEOTIDE SEQUENCE [LARGE SCALE GENOMIC DNA]</scope>
    <source>
        <strain evidence="14">CCUG 56754</strain>
    </source>
</reference>
<dbReference type="SUPFAM" id="SSF51735">
    <property type="entry name" value="NAD(P)-binding Rossmann-fold domains"/>
    <property type="match status" value="1"/>
</dbReference>
<evidence type="ECO:0000256" key="2">
    <source>
        <dbReference type="ARBA" id="ARBA00005086"/>
    </source>
</evidence>
<dbReference type="RefSeq" id="WP_390363274.1">
    <property type="nucleotide sequence ID" value="NZ_JBHTKJ010000041.1"/>
</dbReference>
<dbReference type="PROSITE" id="PS00067">
    <property type="entry name" value="3HCDH"/>
    <property type="match status" value="1"/>
</dbReference>
<evidence type="ECO:0000256" key="9">
    <source>
        <dbReference type="ARBA" id="ARBA00038962"/>
    </source>
</evidence>
<sequence length="311" mass="34404">MIQNITVLGSGVMGHGIAQNYAFAGYMVHMYDLKEAYLTKALTLIDANLSLLIRENIITQEEKDSTLERITVTTDLVTATKNADFITEAVPEVLDIKHTLFKKLEEVTGKDTIIASNTSTFSVAQLAEKMENPNRLIITHFFNPAQIVPLVEIVKHDKTSDSVVDTAMNLMKAIGKSPVVLNKDVPGFIANRLQAALVREAFYLLDEGVADAESIDLALTDGPGFRWAFSGPFKTADYGGHDIWKSVVENLAPELSKAEIVPKFIKEKVENGKLGTKSGEGIYTYSNSVVEEKVTQRDENLIRLKQIKSRK</sequence>
<gene>
    <name evidence="13" type="ORF">ACFQ3N_14600</name>
</gene>
<keyword evidence="14" id="KW-1185">Reference proteome</keyword>
<dbReference type="InterPro" id="IPR013328">
    <property type="entry name" value="6PGD_dom2"/>
</dbReference>
<keyword evidence="8" id="KW-0520">NAD</keyword>
<evidence type="ECO:0000256" key="5">
    <source>
        <dbReference type="ARBA" id="ARBA00022490"/>
    </source>
</evidence>
<dbReference type="EC" id="1.1.1.45" evidence="9"/>
<protein>
    <recommendedName>
        <fullName evidence="10">L-gulonate 3-dehydrogenase</fullName>
        <ecNumber evidence="9">1.1.1.45</ecNumber>
    </recommendedName>
    <alternativeName>
        <fullName evidence="10">L-gulonate 3-dehydrogenase</fullName>
    </alternativeName>
</protein>
<comment type="subcellular location">
    <subcellularLocation>
        <location evidence="1">Cytoplasm</location>
    </subcellularLocation>
</comment>
<feature type="domain" description="3-hydroxyacyl-CoA dehydrogenase C-terminal" evidence="11">
    <location>
        <begin position="187"/>
        <end position="285"/>
    </location>
</feature>
<organism evidence="13 14">
    <name type="scientific">Virgibacillus byunsanensis</name>
    <dbReference type="NCBI Taxonomy" id="570945"/>
    <lineage>
        <taxon>Bacteria</taxon>
        <taxon>Bacillati</taxon>
        <taxon>Bacillota</taxon>
        <taxon>Bacilli</taxon>
        <taxon>Bacillales</taxon>
        <taxon>Bacillaceae</taxon>
        <taxon>Virgibacillus</taxon>
    </lineage>
</organism>
<name>A0ABW3LMK2_9BACI</name>